<dbReference type="PANTHER" id="PTHR31299:SF0">
    <property type="entry name" value="ESTERASE, PUTATIVE (AFU_ORTHOLOGUE AFUA_1G05850)-RELATED"/>
    <property type="match status" value="1"/>
</dbReference>
<dbReference type="AlphaFoldDB" id="A0A1H8IGF8"/>
<gene>
    <name evidence="1" type="ORF">SAMN05192583_3288</name>
</gene>
<dbReference type="Proteomes" id="UP000199206">
    <property type="component" value="Unassembled WGS sequence"/>
</dbReference>
<dbReference type="PANTHER" id="PTHR31299">
    <property type="entry name" value="ESTERASE, PUTATIVE (AFU_ORTHOLOGUE AFUA_1G05850)-RELATED"/>
    <property type="match status" value="1"/>
</dbReference>
<sequence length="399" mass="43086">MKSWMIGRIGPMIAAALSDAAPKAPSLAADIQREPATITLDTFVVRSTQPQILALGEASHGNEDVLRARNRLIRRLANQRLIRWVALETGYAEARLLDRFVRGGVGEAEDVAKHGFTSGFGAFSENAALLRDLRAVNLVRPKGDRIGIIGIDLSLGGPLDSAPTMAPVRCALEAVTNPARREALRTAFEEAVKPGLATIAVTGEQKAGFHALARRLQAVLPPTASREAQTCARIVEQSAAVFDSMPRVITPGSIPTDAWISISRRDKAMAANALDILRRSGGKSLLLFAHTSHVLKVPRRGGQWATQQRPPRSMGEFLHQHLGKLYFVLAQVERAPAKDASVPDLITTMKIHCAGPCVVPTTTQLEHSPAIVRVGINGNDEQLIDRSAADEFLFDPRGN</sequence>
<name>A0A1H8IGF8_9SPHN</name>
<dbReference type="STRING" id="1166340.SAMN05192583_3288"/>
<dbReference type="SUPFAM" id="SSF159501">
    <property type="entry name" value="EreA/ChaN-like"/>
    <property type="match status" value="1"/>
</dbReference>
<dbReference type="CDD" id="cd14728">
    <property type="entry name" value="Ere-like"/>
    <property type="match status" value="1"/>
</dbReference>
<dbReference type="InterPro" id="IPR052036">
    <property type="entry name" value="Hydrolase/PRTase-associated"/>
</dbReference>
<accession>A0A1H8IGF8</accession>
<dbReference type="EMBL" id="FOCF01000010">
    <property type="protein sequence ID" value="SEN67920.1"/>
    <property type="molecule type" value="Genomic_DNA"/>
</dbReference>
<evidence type="ECO:0000313" key="1">
    <source>
        <dbReference type="EMBL" id="SEN67920.1"/>
    </source>
</evidence>
<evidence type="ECO:0000313" key="2">
    <source>
        <dbReference type="Proteomes" id="UP000199206"/>
    </source>
</evidence>
<organism evidence="1 2">
    <name type="scientific">Sphingomonas gellani</name>
    <dbReference type="NCBI Taxonomy" id="1166340"/>
    <lineage>
        <taxon>Bacteria</taxon>
        <taxon>Pseudomonadati</taxon>
        <taxon>Pseudomonadota</taxon>
        <taxon>Alphaproteobacteria</taxon>
        <taxon>Sphingomonadales</taxon>
        <taxon>Sphingomonadaceae</taxon>
        <taxon>Sphingomonas</taxon>
    </lineage>
</organism>
<reference evidence="2" key="1">
    <citation type="submission" date="2016-10" db="EMBL/GenBank/DDBJ databases">
        <authorList>
            <person name="Varghese N."/>
            <person name="Submissions S."/>
        </authorList>
    </citation>
    <scope>NUCLEOTIDE SEQUENCE [LARGE SCALE GENOMIC DNA]</scope>
    <source>
        <strain evidence="2">S6-262</strain>
    </source>
</reference>
<keyword evidence="2" id="KW-1185">Reference proteome</keyword>
<dbReference type="InterPro" id="IPR007815">
    <property type="entry name" value="Emycin_Estase"/>
</dbReference>
<protein>
    <submittedName>
        <fullName evidence="1">Erythromycin esterase homolog</fullName>
    </submittedName>
</protein>
<dbReference type="Gene3D" id="3.30.1870.10">
    <property type="entry name" value="EreA-like, domain 2"/>
    <property type="match status" value="1"/>
</dbReference>
<dbReference type="GO" id="GO:0046677">
    <property type="term" value="P:response to antibiotic"/>
    <property type="evidence" value="ECO:0007669"/>
    <property type="project" value="InterPro"/>
</dbReference>
<dbReference type="Pfam" id="PF05139">
    <property type="entry name" value="Erythro_esteras"/>
    <property type="match status" value="1"/>
</dbReference>
<proteinExistence type="predicted"/>